<feature type="transmembrane region" description="Helical" evidence="3">
    <location>
        <begin position="12"/>
        <end position="31"/>
    </location>
</feature>
<dbReference type="Gene3D" id="3.90.550.10">
    <property type="entry name" value="Spore Coat Polysaccharide Biosynthesis Protein SpsA, Chain A"/>
    <property type="match status" value="1"/>
</dbReference>
<organism evidence="4 5">
    <name type="scientific">Aplysia californica</name>
    <name type="common">California sea hare</name>
    <dbReference type="NCBI Taxonomy" id="6500"/>
    <lineage>
        <taxon>Eukaryota</taxon>
        <taxon>Metazoa</taxon>
        <taxon>Spiralia</taxon>
        <taxon>Lophotrochozoa</taxon>
        <taxon>Mollusca</taxon>
        <taxon>Gastropoda</taxon>
        <taxon>Heterobranchia</taxon>
        <taxon>Euthyneura</taxon>
        <taxon>Tectipleura</taxon>
        <taxon>Aplysiida</taxon>
        <taxon>Aplysioidea</taxon>
        <taxon>Aplysiidae</taxon>
        <taxon>Aplysia</taxon>
    </lineage>
</organism>
<evidence type="ECO:0000313" key="4">
    <source>
        <dbReference type="Proteomes" id="UP000694888"/>
    </source>
</evidence>
<name>A0ABM0JAE1_APLCA</name>
<feature type="region of interest" description="Disordered" evidence="2">
    <location>
        <begin position="111"/>
        <end position="240"/>
    </location>
</feature>
<evidence type="ECO:0000256" key="3">
    <source>
        <dbReference type="SAM" id="Phobius"/>
    </source>
</evidence>
<protein>
    <submittedName>
        <fullName evidence="5">Nucleoprotein TPR</fullName>
    </submittedName>
</protein>
<dbReference type="PANTHER" id="PTHR11675:SF131">
    <property type="entry name" value="POLYPEPTIDE N-ACETYLGALACTOSAMINYLTRANSFERASE 9-RELATED"/>
    <property type="match status" value="1"/>
</dbReference>
<reference evidence="5" key="1">
    <citation type="submission" date="2025-08" db="UniProtKB">
        <authorList>
            <consortium name="RefSeq"/>
        </authorList>
    </citation>
    <scope>IDENTIFICATION</scope>
</reference>
<evidence type="ECO:0000256" key="1">
    <source>
        <dbReference type="ARBA" id="ARBA00023157"/>
    </source>
</evidence>
<feature type="compositionally biased region" description="Acidic residues" evidence="2">
    <location>
        <begin position="162"/>
        <end position="171"/>
    </location>
</feature>
<feature type="non-terminal residue" evidence="5">
    <location>
        <position position="329"/>
    </location>
</feature>
<dbReference type="Proteomes" id="UP000694888">
    <property type="component" value="Unplaced"/>
</dbReference>
<keyword evidence="3" id="KW-0812">Transmembrane</keyword>
<dbReference type="GeneID" id="101850448"/>
<dbReference type="InterPro" id="IPR029044">
    <property type="entry name" value="Nucleotide-diphossugar_trans"/>
</dbReference>
<dbReference type="PANTHER" id="PTHR11675">
    <property type="entry name" value="N-ACETYLGALACTOSAMINYLTRANSFERASE"/>
    <property type="match status" value="1"/>
</dbReference>
<keyword evidence="3" id="KW-0472">Membrane</keyword>
<dbReference type="RefSeq" id="XP_005089119.2">
    <property type="nucleotide sequence ID" value="XM_005089062.3"/>
</dbReference>
<keyword evidence="1" id="KW-1015">Disulfide bond</keyword>
<gene>
    <name evidence="5" type="primary">LOC101850448</name>
</gene>
<accession>A0ABM0JAE1</accession>
<sequence length="329" mass="36116">MARIFRRSRGLVLKLMFVAVAVNIVVAVINIESLGNLLWRSEGETKLVPRLQVKDNSNASKLGEEVDDIFKMPELNKESEVSVKDHLPGEHVEKKVGPIVLEEKQVEAIAEDQGDLVVEPAGKKDGDEVDEGIRGDEIHEVDDKGGEKDGGGEEKQPHGDVEVEGEEEDNDDNKALKKNVPDKGEEQNEGAEQQEGAEQHEGVEQQANDGDLKKEAEAAGGNGEQPNEETREGVVQPGVIPGAEVPVQAYVPPGADLDIVVRDPINGPGERGQAVEIDEKKLNKDDRQRYGQGWKHNAFNEYVSDMISLHRSLPNLPDSEKCKAEKYHP</sequence>
<feature type="compositionally biased region" description="Basic and acidic residues" evidence="2">
    <location>
        <begin position="172"/>
        <end position="186"/>
    </location>
</feature>
<evidence type="ECO:0000313" key="5">
    <source>
        <dbReference type="RefSeq" id="XP_005089119.2"/>
    </source>
</evidence>
<keyword evidence="3" id="KW-1133">Transmembrane helix</keyword>
<feature type="compositionally biased region" description="Basic and acidic residues" evidence="2">
    <location>
        <begin position="121"/>
        <end position="161"/>
    </location>
</feature>
<evidence type="ECO:0000256" key="2">
    <source>
        <dbReference type="SAM" id="MobiDB-lite"/>
    </source>
</evidence>
<keyword evidence="4" id="KW-1185">Reference proteome</keyword>
<proteinExistence type="predicted"/>